<evidence type="ECO:0000256" key="2">
    <source>
        <dbReference type="ARBA" id="ARBA00022803"/>
    </source>
</evidence>
<dbReference type="InterPro" id="IPR019734">
    <property type="entry name" value="TPR_rpt"/>
</dbReference>
<dbReference type="PANTHER" id="PTHR45586">
    <property type="entry name" value="TPR REPEAT-CONTAINING PROTEIN PA4667"/>
    <property type="match status" value="1"/>
</dbReference>
<proteinExistence type="predicted"/>
<protein>
    <submittedName>
        <fullName evidence="5">Tetratricopeptide repeat protein</fullName>
    </submittedName>
</protein>
<feature type="transmembrane region" description="Helical" evidence="4">
    <location>
        <begin position="396"/>
        <end position="415"/>
    </location>
</feature>
<comment type="caution">
    <text evidence="5">The sequence shown here is derived from an EMBL/GenBank/DDBJ whole genome shotgun (WGS) entry which is preliminary data.</text>
</comment>
<accession>A0A4U3L125</accession>
<name>A0A4U3L125_9BACT</name>
<feature type="transmembrane region" description="Helical" evidence="4">
    <location>
        <begin position="268"/>
        <end position="291"/>
    </location>
</feature>
<feature type="repeat" description="TPR" evidence="3">
    <location>
        <begin position="38"/>
        <end position="71"/>
    </location>
</feature>
<dbReference type="AlphaFoldDB" id="A0A4U3L125"/>
<keyword evidence="1" id="KW-0677">Repeat</keyword>
<sequence>MFAVNNHIQRARLLLQQGRLRDAEKEIGFALHENPDDAEALLLLAECKVDEKQYDEAIRLLHNCIALEPDYHRNYYLLAFCHYRMNNRGEAVSYIQKAIALYPYASAYYGLYAYLMLDMRWYREALEKANEGLAIYAEDLTCLNARTQALFRLKNNEEAYETIREALAINPEDDFTHTNVGWHYLEKGKHKTSRQHFREALRINPNNARARQGYKESLKAKLLPYKWMLMFSLWLSSKSKQTRWITVIAIWASVQLLSRLSTAGGADVVAYILIGIYLLFVIFSWVGASMANMVLLFSSESKYVLTKTEKQVAAVIASLLFVAAFTALLGDYIPTIAEDNQYMAALVFLTLVLPVSRFEYLHLVRRKKLVLIYSIVLIAVGVISAVGLLAGITGMMALMTAYFIGLALYTWCFAFL</sequence>
<dbReference type="EMBL" id="SZQL01000007">
    <property type="protein sequence ID" value="TKK68550.1"/>
    <property type="molecule type" value="Genomic_DNA"/>
</dbReference>
<feature type="transmembrane region" description="Helical" evidence="4">
    <location>
        <begin position="342"/>
        <end position="358"/>
    </location>
</feature>
<dbReference type="RefSeq" id="WP_137261738.1">
    <property type="nucleotide sequence ID" value="NZ_SZQL01000007.1"/>
</dbReference>
<dbReference type="Pfam" id="PF14559">
    <property type="entry name" value="TPR_19"/>
    <property type="match status" value="1"/>
</dbReference>
<evidence type="ECO:0000256" key="4">
    <source>
        <dbReference type="SAM" id="Phobius"/>
    </source>
</evidence>
<evidence type="ECO:0000313" key="6">
    <source>
        <dbReference type="Proteomes" id="UP000305848"/>
    </source>
</evidence>
<gene>
    <name evidence="5" type="ORF">FC093_10535</name>
</gene>
<organism evidence="5 6">
    <name type="scientific">Ilyomonas limi</name>
    <dbReference type="NCBI Taxonomy" id="2575867"/>
    <lineage>
        <taxon>Bacteria</taxon>
        <taxon>Pseudomonadati</taxon>
        <taxon>Bacteroidota</taxon>
        <taxon>Chitinophagia</taxon>
        <taxon>Chitinophagales</taxon>
        <taxon>Chitinophagaceae</taxon>
        <taxon>Ilyomonas</taxon>
    </lineage>
</organism>
<dbReference type="SUPFAM" id="SSF48452">
    <property type="entry name" value="TPR-like"/>
    <property type="match status" value="1"/>
</dbReference>
<feature type="repeat" description="TPR" evidence="3">
    <location>
        <begin position="174"/>
        <end position="207"/>
    </location>
</feature>
<keyword evidence="6" id="KW-1185">Reference proteome</keyword>
<keyword evidence="2 3" id="KW-0802">TPR repeat</keyword>
<evidence type="ECO:0000313" key="5">
    <source>
        <dbReference type="EMBL" id="TKK68550.1"/>
    </source>
</evidence>
<dbReference type="Proteomes" id="UP000305848">
    <property type="component" value="Unassembled WGS sequence"/>
</dbReference>
<evidence type="ECO:0000256" key="3">
    <source>
        <dbReference type="PROSITE-ProRule" id="PRU00339"/>
    </source>
</evidence>
<keyword evidence="4" id="KW-0812">Transmembrane</keyword>
<dbReference type="OrthoDB" id="1489995at2"/>
<dbReference type="InterPro" id="IPR051012">
    <property type="entry name" value="CellSynth/LPSAsmb/PSIAsmb"/>
</dbReference>
<dbReference type="Pfam" id="PF13181">
    <property type="entry name" value="TPR_8"/>
    <property type="match status" value="2"/>
</dbReference>
<dbReference type="PROSITE" id="PS50005">
    <property type="entry name" value="TPR"/>
    <property type="match status" value="3"/>
</dbReference>
<feature type="repeat" description="TPR" evidence="3">
    <location>
        <begin position="72"/>
        <end position="105"/>
    </location>
</feature>
<dbReference type="InterPro" id="IPR011990">
    <property type="entry name" value="TPR-like_helical_dom_sf"/>
</dbReference>
<feature type="transmembrane region" description="Helical" evidence="4">
    <location>
        <begin position="370"/>
        <end position="390"/>
    </location>
</feature>
<evidence type="ECO:0000256" key="1">
    <source>
        <dbReference type="ARBA" id="ARBA00022737"/>
    </source>
</evidence>
<keyword evidence="4" id="KW-1133">Transmembrane helix</keyword>
<feature type="transmembrane region" description="Helical" evidence="4">
    <location>
        <begin position="312"/>
        <end position="330"/>
    </location>
</feature>
<dbReference type="Gene3D" id="1.25.40.10">
    <property type="entry name" value="Tetratricopeptide repeat domain"/>
    <property type="match status" value="2"/>
</dbReference>
<dbReference type="PANTHER" id="PTHR45586:SF1">
    <property type="entry name" value="LIPOPOLYSACCHARIDE ASSEMBLY PROTEIN B"/>
    <property type="match status" value="1"/>
</dbReference>
<keyword evidence="4" id="KW-0472">Membrane</keyword>
<dbReference type="SMART" id="SM00028">
    <property type="entry name" value="TPR"/>
    <property type="match status" value="5"/>
</dbReference>
<reference evidence="5 6" key="1">
    <citation type="submission" date="2019-05" db="EMBL/GenBank/DDBJ databases">
        <title>Panacibacter sp. strain 17mud1-8 Genome sequencing and assembly.</title>
        <authorList>
            <person name="Chhetri G."/>
        </authorList>
    </citation>
    <scope>NUCLEOTIDE SEQUENCE [LARGE SCALE GENOMIC DNA]</scope>
    <source>
        <strain evidence="5 6">17mud1-8</strain>
    </source>
</reference>